<sequence length="254" mass="28653">MVISSIGPWALGGIMNTLGAESVWYRMAIYFYLHFQYNGWMILALTALAFLMLERHKINLSKAQFKKFFLCLNMGIVLSFFLSTLWVEPPLFFYFLGGMGAILQLFAFGYLILLASPQISTKGLSTLQRKLLKWSVVLLITKILLQLLTSLPYFAKVAASYLDLTIGYLHLTFLGVVSIGLFLFLDYFGLLKLPRNVIGLYLTGFVGTETLIFYKGVAAWQSWPFFDGYYEALAIGSLLIVISLLAKLALNLKK</sequence>
<dbReference type="Proteomes" id="UP000032726">
    <property type="component" value="Chromosome"/>
</dbReference>
<dbReference type="EMBL" id="CP011071">
    <property type="protein sequence ID" value="AKA35438.1"/>
    <property type="molecule type" value="Genomic_DNA"/>
</dbReference>
<dbReference type="KEGG" id="mlt:VC82_1832"/>
<evidence type="ECO:0000313" key="2">
    <source>
        <dbReference type="EMBL" id="AKA35438.1"/>
    </source>
</evidence>
<proteinExistence type="predicted"/>
<feature type="transmembrane region" description="Helical" evidence="1">
    <location>
        <begin position="92"/>
        <end position="113"/>
    </location>
</feature>
<feature type="transmembrane region" description="Helical" evidence="1">
    <location>
        <begin position="65"/>
        <end position="86"/>
    </location>
</feature>
<keyword evidence="1" id="KW-0812">Transmembrane</keyword>
<keyword evidence="1" id="KW-1133">Transmembrane helix</keyword>
<organism evidence="2 3">
    <name type="scientific">Flagellimonas lutaonensis</name>
    <dbReference type="NCBI Taxonomy" id="516051"/>
    <lineage>
        <taxon>Bacteria</taxon>
        <taxon>Pseudomonadati</taxon>
        <taxon>Bacteroidota</taxon>
        <taxon>Flavobacteriia</taxon>
        <taxon>Flavobacteriales</taxon>
        <taxon>Flavobacteriaceae</taxon>
        <taxon>Flagellimonas</taxon>
    </lineage>
</organism>
<reference evidence="2 3" key="1">
    <citation type="submission" date="2015-03" db="EMBL/GenBank/DDBJ databases">
        <title>Complete genome sequence of Muricauda lutaonensis CC-HSB-11T, isolated from a coastal hot spring.</title>
        <authorList>
            <person name="Kim K.M."/>
        </authorList>
    </citation>
    <scope>NUCLEOTIDE SEQUENCE [LARGE SCALE GENOMIC DNA]</scope>
    <source>
        <strain evidence="2 3">CC-HSB-11</strain>
    </source>
</reference>
<evidence type="ECO:0000256" key="1">
    <source>
        <dbReference type="SAM" id="Phobius"/>
    </source>
</evidence>
<dbReference type="HOGENOM" id="CLU_1122068_0_0_10"/>
<gene>
    <name evidence="2" type="ORF">VC82_1832</name>
</gene>
<protein>
    <submittedName>
        <fullName evidence="2">Uncharacterized protein</fullName>
    </submittedName>
</protein>
<name>A0A0D5YUA1_9FLAO</name>
<feature type="transmembrane region" description="Helical" evidence="1">
    <location>
        <begin position="166"/>
        <end position="185"/>
    </location>
</feature>
<feature type="transmembrane region" description="Helical" evidence="1">
    <location>
        <begin position="197"/>
        <end position="217"/>
    </location>
</feature>
<feature type="transmembrane region" description="Helical" evidence="1">
    <location>
        <begin position="134"/>
        <end position="154"/>
    </location>
</feature>
<dbReference type="STRING" id="516051.VC82_1832"/>
<keyword evidence="3" id="KW-1185">Reference proteome</keyword>
<dbReference type="RefSeq" id="WP_052698978.1">
    <property type="nucleotide sequence ID" value="NZ_CP011071.1"/>
</dbReference>
<feature type="transmembrane region" description="Helical" evidence="1">
    <location>
        <begin position="229"/>
        <end position="250"/>
    </location>
</feature>
<keyword evidence="1" id="KW-0472">Membrane</keyword>
<feature type="transmembrane region" description="Helical" evidence="1">
    <location>
        <begin position="29"/>
        <end position="53"/>
    </location>
</feature>
<dbReference type="AlphaFoldDB" id="A0A0D5YUA1"/>
<evidence type="ECO:0000313" key="3">
    <source>
        <dbReference type="Proteomes" id="UP000032726"/>
    </source>
</evidence>
<accession>A0A0D5YUA1</accession>
<dbReference type="OrthoDB" id="2827525at2"/>